<dbReference type="OrthoDB" id="5796037at2"/>
<dbReference type="SUPFAM" id="SSF56524">
    <property type="entry name" value="Oxidoreductase molybdopterin-binding domain"/>
    <property type="match status" value="1"/>
</dbReference>
<reference evidence="1 2" key="1">
    <citation type="submission" date="2018-07" db="EMBL/GenBank/DDBJ databases">
        <title>Genomic Encyclopedia of Type Strains, Phase III (KMG-III): the genomes of soil and plant-associated and newly described type strains.</title>
        <authorList>
            <person name="Whitman W."/>
        </authorList>
    </citation>
    <scope>NUCLEOTIDE SEQUENCE [LARGE SCALE GENOMIC DNA]</scope>
    <source>
        <strain evidence="1 2">CECT 7731</strain>
    </source>
</reference>
<proteinExistence type="predicted"/>
<protein>
    <recommendedName>
        <fullName evidence="3">Oxidoreductase molybdopterin-binding domain-containing protein</fullName>
    </recommendedName>
</protein>
<sequence>MKIFLSCSLFKIKAVKSYLVKLILLMAISSLLNATAYAVDVYPSDLLPSSDTSAVLTLGVSGQEVSISMAEIESLPLFDTEDMVHFDGPQGRFSGIWLDDLLIKYGLNDSPRLRFIAIDGYEVFIPKESIERKRYLIATRLNRQPISAENLGPLLLIIPADAGLASHLSESKNYWVWALNEILSQ</sequence>
<evidence type="ECO:0000313" key="2">
    <source>
        <dbReference type="Proteomes" id="UP000253506"/>
    </source>
</evidence>
<dbReference type="AlphaFoldDB" id="A0A369AK96"/>
<name>A0A369AK96_9GAMM</name>
<dbReference type="EMBL" id="QPJQ01000001">
    <property type="protein sequence ID" value="RCX08768.1"/>
    <property type="molecule type" value="Genomic_DNA"/>
</dbReference>
<dbReference type="Proteomes" id="UP000253506">
    <property type="component" value="Unassembled WGS sequence"/>
</dbReference>
<dbReference type="InterPro" id="IPR036374">
    <property type="entry name" value="OxRdtase_Mopterin-bd_sf"/>
</dbReference>
<gene>
    <name evidence="1" type="ORF">DFP77_10186</name>
</gene>
<dbReference type="RefSeq" id="WP_114410332.1">
    <property type="nucleotide sequence ID" value="NZ_QPJQ01000001.1"/>
</dbReference>
<comment type="caution">
    <text evidence="1">The sequence shown here is derived from an EMBL/GenBank/DDBJ whole genome shotgun (WGS) entry which is preliminary data.</text>
</comment>
<accession>A0A369AK96</accession>
<evidence type="ECO:0000313" key="1">
    <source>
        <dbReference type="EMBL" id="RCX08768.1"/>
    </source>
</evidence>
<organism evidence="1 2">
    <name type="scientific">Marinomonas foliarum</name>
    <dbReference type="NCBI Taxonomy" id="491950"/>
    <lineage>
        <taxon>Bacteria</taxon>
        <taxon>Pseudomonadati</taxon>
        <taxon>Pseudomonadota</taxon>
        <taxon>Gammaproteobacteria</taxon>
        <taxon>Oceanospirillales</taxon>
        <taxon>Oceanospirillaceae</taxon>
        <taxon>Marinomonas</taxon>
    </lineage>
</organism>
<dbReference type="Gene3D" id="3.90.420.10">
    <property type="entry name" value="Oxidoreductase, molybdopterin-binding domain"/>
    <property type="match status" value="1"/>
</dbReference>
<evidence type="ECO:0008006" key="3">
    <source>
        <dbReference type="Google" id="ProtNLM"/>
    </source>
</evidence>